<accession>A0A0H2ZDW6</accession>
<dbReference type="Proteomes" id="UP000000653">
    <property type="component" value="Chromosome"/>
</dbReference>
<dbReference type="BioCyc" id="PAER208963:G1G74-1847-MONOMER"/>
<protein>
    <submittedName>
        <fullName evidence="1">Uncharacterized protein</fullName>
    </submittedName>
</protein>
<proteinExistence type="predicted"/>
<organism evidence="1 2">
    <name type="scientific">Pseudomonas aeruginosa (strain UCBPP-PA14)</name>
    <dbReference type="NCBI Taxonomy" id="208963"/>
    <lineage>
        <taxon>Bacteria</taxon>
        <taxon>Pseudomonadati</taxon>
        <taxon>Pseudomonadota</taxon>
        <taxon>Gammaproteobacteria</taxon>
        <taxon>Pseudomonadales</taxon>
        <taxon>Pseudomonadaceae</taxon>
        <taxon>Pseudomonas</taxon>
    </lineage>
</organism>
<name>A0A0H2ZDW6_PSEAB</name>
<evidence type="ECO:0000313" key="2">
    <source>
        <dbReference type="Proteomes" id="UP000000653"/>
    </source>
</evidence>
<dbReference type="EMBL" id="CP000438">
    <property type="protein sequence ID" value="ABJ12480.1"/>
    <property type="molecule type" value="Genomic_DNA"/>
</dbReference>
<gene>
    <name evidence="1" type="ordered locus">PA14_22190</name>
</gene>
<dbReference type="AlphaFoldDB" id="A0A0H2ZDW6"/>
<sequence>MKKQLIYLAGALGFASILAMGGAAGMHIYNTMTAPLTPEQKAAKITEIRLEVEEESRKRYEAVQADPNALPSDSAVDWKAAQACADYYHANSFVLSTEVFGICHKLATHGPNSTPLFFQMQERIAEVK</sequence>
<dbReference type="RefSeq" id="WP_003138384.1">
    <property type="nucleotide sequence ID" value="NC_008463.1"/>
</dbReference>
<dbReference type="HOGENOM" id="CLU_1957625_0_0_6"/>
<dbReference type="KEGG" id="pau:PA14_22190"/>
<evidence type="ECO:0000313" key="1">
    <source>
        <dbReference type="EMBL" id="ABJ12480.1"/>
    </source>
</evidence>
<reference evidence="1 2" key="1">
    <citation type="journal article" date="2006" name="Genome Biol.">
        <title>Genomic analysis reveals that Pseudomonas aeruginosa virulence is combinatorial.</title>
        <authorList>
            <person name="Lee D.G."/>
            <person name="Urbach J.M."/>
            <person name="Wu G."/>
            <person name="Liberati N.T."/>
            <person name="Feinbaum R.L."/>
            <person name="Miyata S."/>
            <person name="Diggins L.T."/>
            <person name="He J."/>
            <person name="Saucier M."/>
            <person name="Deziel E."/>
            <person name="Friedman L."/>
            <person name="Li L."/>
            <person name="Grills G."/>
            <person name="Montgomery K."/>
            <person name="Kucherlapati R."/>
            <person name="Rahme L.G."/>
            <person name="Ausubel F.M."/>
        </authorList>
    </citation>
    <scope>NUCLEOTIDE SEQUENCE [LARGE SCALE GENOMIC DNA]</scope>
    <source>
        <strain evidence="1 2">UCBPP-PA14</strain>
    </source>
</reference>